<dbReference type="GO" id="GO:0008270">
    <property type="term" value="F:zinc ion binding"/>
    <property type="evidence" value="ECO:0007669"/>
    <property type="project" value="InterPro"/>
</dbReference>
<reference evidence="4" key="1">
    <citation type="submission" date="2021-01" db="EMBL/GenBank/DDBJ databases">
        <title>A chromosome-scale assembly of European eel, Anguilla anguilla.</title>
        <authorList>
            <person name="Henkel C."/>
            <person name="Jong-Raadsen S.A."/>
            <person name="Dufour S."/>
            <person name="Weltzien F.-A."/>
            <person name="Palstra A.P."/>
            <person name="Pelster B."/>
            <person name="Spaink H.P."/>
            <person name="Van Den Thillart G.E."/>
            <person name="Jansen H."/>
            <person name="Zahm M."/>
            <person name="Klopp C."/>
            <person name="Cedric C."/>
            <person name="Louis A."/>
            <person name="Berthelot C."/>
            <person name="Parey E."/>
            <person name="Roest Crollius H."/>
            <person name="Montfort J."/>
            <person name="Robinson-Rechavi M."/>
            <person name="Bucao C."/>
            <person name="Bouchez O."/>
            <person name="Gislard M."/>
            <person name="Lluch J."/>
            <person name="Milhes M."/>
            <person name="Lampietro C."/>
            <person name="Lopez Roques C."/>
            <person name="Donnadieu C."/>
            <person name="Braasch I."/>
            <person name="Desvignes T."/>
            <person name="Postlethwait J."/>
            <person name="Bobe J."/>
            <person name="Guiguen Y."/>
            <person name="Dirks R."/>
        </authorList>
    </citation>
    <scope>NUCLEOTIDE SEQUENCE</scope>
    <source>
        <strain evidence="4">Tag_6206</strain>
        <tissue evidence="4">Liver</tissue>
    </source>
</reference>
<proteinExistence type="predicted"/>
<evidence type="ECO:0008006" key="6">
    <source>
        <dbReference type="Google" id="ProtNLM"/>
    </source>
</evidence>
<dbReference type="SMART" id="SM00355">
    <property type="entry name" value="ZnF_C2H2"/>
    <property type="match status" value="7"/>
</dbReference>
<feature type="domain" description="C2H2-type" evidence="2">
    <location>
        <begin position="799"/>
        <end position="822"/>
    </location>
</feature>
<feature type="compositionally biased region" description="Pro residues" evidence="1">
    <location>
        <begin position="1121"/>
        <end position="1136"/>
    </location>
</feature>
<dbReference type="Proteomes" id="UP001044222">
    <property type="component" value="Chromosome 9"/>
</dbReference>
<feature type="domain" description="U1-type" evidence="3">
    <location>
        <begin position="3"/>
        <end position="37"/>
    </location>
</feature>
<keyword evidence="5" id="KW-1185">Reference proteome</keyword>
<evidence type="ECO:0000313" key="4">
    <source>
        <dbReference type="EMBL" id="KAG5842209.1"/>
    </source>
</evidence>
<dbReference type="EMBL" id="JAFIRN010000009">
    <property type="protein sequence ID" value="KAG5842209.1"/>
    <property type="molecule type" value="Genomic_DNA"/>
</dbReference>
<feature type="domain" description="C2H2-type" evidence="2">
    <location>
        <begin position="384"/>
        <end position="410"/>
    </location>
</feature>
<feature type="region of interest" description="Disordered" evidence="1">
    <location>
        <begin position="358"/>
        <end position="378"/>
    </location>
</feature>
<gene>
    <name evidence="4" type="ORF">ANANG_G00175230</name>
</gene>
<organism evidence="4 5">
    <name type="scientific">Anguilla anguilla</name>
    <name type="common">European freshwater eel</name>
    <name type="synonym">Muraena anguilla</name>
    <dbReference type="NCBI Taxonomy" id="7936"/>
    <lineage>
        <taxon>Eukaryota</taxon>
        <taxon>Metazoa</taxon>
        <taxon>Chordata</taxon>
        <taxon>Craniata</taxon>
        <taxon>Vertebrata</taxon>
        <taxon>Euteleostomi</taxon>
        <taxon>Actinopterygii</taxon>
        <taxon>Neopterygii</taxon>
        <taxon>Teleostei</taxon>
        <taxon>Anguilliformes</taxon>
        <taxon>Anguillidae</taxon>
        <taxon>Anguilla</taxon>
    </lineage>
</organism>
<dbReference type="InterPro" id="IPR013087">
    <property type="entry name" value="Znf_C2H2_type"/>
</dbReference>
<feature type="domain" description="C2H2-type" evidence="2">
    <location>
        <begin position="468"/>
        <end position="491"/>
    </location>
</feature>
<feature type="domain" description="C2H2-type" evidence="2">
    <location>
        <begin position="1179"/>
        <end position="1202"/>
    </location>
</feature>
<feature type="region of interest" description="Disordered" evidence="1">
    <location>
        <begin position="731"/>
        <end position="763"/>
    </location>
</feature>
<dbReference type="InterPro" id="IPR003604">
    <property type="entry name" value="Matrin/U1-like-C_Znf_C2H2"/>
</dbReference>
<evidence type="ECO:0000313" key="5">
    <source>
        <dbReference type="Proteomes" id="UP001044222"/>
    </source>
</evidence>
<feature type="compositionally biased region" description="Polar residues" evidence="1">
    <location>
        <begin position="733"/>
        <end position="748"/>
    </location>
</feature>
<feature type="region of interest" description="Disordered" evidence="1">
    <location>
        <begin position="1077"/>
        <end position="1137"/>
    </location>
</feature>
<feature type="domain" description="U1-type" evidence="3">
    <location>
        <begin position="795"/>
        <end position="829"/>
    </location>
</feature>
<feature type="compositionally biased region" description="Basic and acidic residues" evidence="1">
    <location>
        <begin position="1319"/>
        <end position="1341"/>
    </location>
</feature>
<feature type="domain" description="U1-type" evidence="3">
    <location>
        <begin position="1176"/>
        <end position="1209"/>
    </location>
</feature>
<dbReference type="GO" id="GO:0003676">
    <property type="term" value="F:nucleic acid binding"/>
    <property type="evidence" value="ECO:0007669"/>
    <property type="project" value="InterPro"/>
</dbReference>
<feature type="region of interest" description="Disordered" evidence="1">
    <location>
        <begin position="894"/>
        <end position="952"/>
    </location>
</feature>
<evidence type="ECO:0000259" key="2">
    <source>
        <dbReference type="SMART" id="SM00355"/>
    </source>
</evidence>
<feature type="region of interest" description="Disordered" evidence="1">
    <location>
        <begin position="1276"/>
        <end position="1348"/>
    </location>
</feature>
<evidence type="ECO:0000259" key="3">
    <source>
        <dbReference type="SMART" id="SM00451"/>
    </source>
</evidence>
<feature type="domain" description="C2H2-type" evidence="2">
    <location>
        <begin position="85"/>
        <end position="108"/>
    </location>
</feature>
<protein>
    <recommendedName>
        <fullName evidence="6">C2H2-type domain-containing protein</fullName>
    </recommendedName>
</protein>
<feature type="compositionally biased region" description="Basic and acidic residues" evidence="1">
    <location>
        <begin position="1091"/>
        <end position="1115"/>
    </location>
</feature>
<feature type="domain" description="U1-type" evidence="3">
    <location>
        <begin position="381"/>
        <end position="417"/>
    </location>
</feature>
<feature type="domain" description="C2H2-type" evidence="2">
    <location>
        <begin position="6"/>
        <end position="30"/>
    </location>
</feature>
<accession>A0A9D3M471</accession>
<feature type="domain" description="U1-type" evidence="3">
    <location>
        <begin position="607"/>
        <end position="640"/>
    </location>
</feature>
<dbReference type="SMART" id="SM00451">
    <property type="entry name" value="ZnF_U1"/>
    <property type="match status" value="5"/>
</dbReference>
<comment type="caution">
    <text evidence="4">The sequence shown here is derived from an EMBL/GenBank/DDBJ whole genome shotgun (WGS) entry which is preliminary data.</text>
</comment>
<feature type="compositionally biased region" description="Polar residues" evidence="1">
    <location>
        <begin position="894"/>
        <end position="906"/>
    </location>
</feature>
<sequence length="1583" mass="179449">MKPTRLLCCDCTLEFDNFSCYKEHAGTKEHQQQVAETFQTVPHNGQVHLPHFTLDCVSDPRPYPVIGLQLVSLCISTEWRGPSFYLCHACHEKCQSDIIVSHLKSTEHYFSVFACLNPERLCFGWFHPPAMVPGLKVKAEEEEEQQGPGVLRVIDMPKKVFENIKTMPYFQTMKELPCSDKLKEMCRVHQPERMTVQEYLRNPSRTHPLLGLSFLVQYRCVASSKPCGYLCLLCKKRVRELQSIAHIISFDHVYWYLDRVHPLTLRMKSSYRYGGNFSILILDLARQAQEISTSGAVQEIELDSEDFAEVDTGSYANALDLLKVVHQEQNQSDLLPHITPGPRLVYSKGVTQSHTAVLDPVQDSEKSSAPASTGPRTALSHGRISCQVCSPGACYFSMLDYKKHVRGVKHKRRVECLFQAELHRASAVPVPQIVVYEHIVNPHKKDPIIGLHLVTACIDTQTAKPPIYLCHICQDKCTSKVIMAHLISSDHCFFALAFMDPERLHFGWIPSQNMLSILEPQVQAVEKEQGMGMLQLLDMPQKWFNHMQVTPYIPAMRELCQEEELKERLRVRRWTKLEQYHSNPSRKYPLIGMNFLVGYKRTDSNKFGGYLCLLCKKSVREPLVIAHIIGFDHVFNYLDLAHPSSLGSKSLYKHYDAHYGAMMLDLASQAEKIDSSGRVQVIKVDPAIYEEVDSSQFVNALKKLQAVSGEKIQTCIPLLVTVGQRLVPKTQKPALSSESKCVRQSSNPGRHLAQSSEPEEPSQSFQKLWDYLKNKERQEPVIGLDAVLECTSDDLPPHYLCEACSEKMTMDLIIDHLISPRHRYQYLKLQHLLSSSEEKTGLNAGSLKESAFTVEKERGFGEAQVLELDAEQYKEIVSSSINVALNRLQTIQKQQSDLQPRVTSEQKLVKGQMVQSHAASPAPKQASESKAIRKNVNTQEPTDEPSLNVKRTGKSLFVGQPDETPVSKLLDNYLKSKQRKVPVIGLSSLIEYHGDNKPNFLECKTCYKTVPINGVIGHLIGPTHRYKYIKSKHPDLLKGWSENPSMTNNIQKLHTIAELVEKKEGWGQFKVLKLEDSSAEEMGPTSNNKVATEKSKVTAQVRDPKSTETQREPSAQKRAAPMPPEESPVQKPPAPMPSEVQRMSALLTYFHKGKNWKNLPLIGLREVMECSAVNWGVFYICKVCNVMISKKRIIHHVAGLWHRAAYIKALYPSWLKKGARLNKQQSHILKLARIVQDKEGIGDVQLVELDVELYKRLHSMSADNALKHLQMVLEEQSQNKDQTEPEDTMGVQRSPSSIHPEPTPKQPPCLLNPHNVTVKQEKLESWEHSEEPVQDPQHPEPEQVAASKNSALPEQPVLLSKDTELKQVAVKQEPVEIPAVPQCPETVTVIEDAVKSSGLSEKPLQTSNHEELQWAPFCEKVYQEMTPRVPPQDPRRAMPNRVEIPVGESHFSKFLLSLVTHKPEPLVGLGAVVECRSFMQATFYLCLTCAEKVSKNHICNHIISDCHQYRYICSQYPDLVPDWKNNPTGVAWWVQDHERVWDVQVMKLDLNMYNQVASVPFGVALDVLQGTRREQNQSCFRPS</sequence>
<name>A0A9D3M471_ANGAN</name>
<feature type="domain" description="C2H2-type" evidence="2">
    <location>
        <begin position="610"/>
        <end position="633"/>
    </location>
</feature>
<evidence type="ECO:0000256" key="1">
    <source>
        <dbReference type="SAM" id="MobiDB-lite"/>
    </source>
</evidence>